<keyword evidence="1" id="KW-1185">Reference proteome</keyword>
<dbReference type="AlphaFoldDB" id="A0A914ELP6"/>
<sequence length="97" mass="11560">MVLQFIAGVAVGYIACANYPPRWMNTDYVKNRKCHFFSREERENEFTTKVINPEFIKNYDAENGLLTIRLPEAIKEKFNKFTSKREDFQNWSSKQEK</sequence>
<evidence type="ECO:0000313" key="1">
    <source>
        <dbReference type="Proteomes" id="UP000887540"/>
    </source>
</evidence>
<dbReference type="WBParaSite" id="ACRNAN_scaffold9377.g8204.t1">
    <property type="protein sequence ID" value="ACRNAN_scaffold9377.g8204.t1"/>
    <property type="gene ID" value="ACRNAN_scaffold9377.g8204"/>
</dbReference>
<proteinExistence type="predicted"/>
<name>A0A914ELP6_9BILA</name>
<protein>
    <submittedName>
        <fullName evidence="2">Uncharacterized protein</fullName>
    </submittedName>
</protein>
<evidence type="ECO:0000313" key="2">
    <source>
        <dbReference type="WBParaSite" id="ACRNAN_scaffold9377.g8204.t1"/>
    </source>
</evidence>
<dbReference type="Proteomes" id="UP000887540">
    <property type="component" value="Unplaced"/>
</dbReference>
<accession>A0A914ELP6</accession>
<organism evidence="1 2">
    <name type="scientific">Acrobeloides nanus</name>
    <dbReference type="NCBI Taxonomy" id="290746"/>
    <lineage>
        <taxon>Eukaryota</taxon>
        <taxon>Metazoa</taxon>
        <taxon>Ecdysozoa</taxon>
        <taxon>Nematoda</taxon>
        <taxon>Chromadorea</taxon>
        <taxon>Rhabditida</taxon>
        <taxon>Tylenchina</taxon>
        <taxon>Cephalobomorpha</taxon>
        <taxon>Cephaloboidea</taxon>
        <taxon>Cephalobidae</taxon>
        <taxon>Acrobeloides</taxon>
    </lineage>
</organism>
<reference evidence="2" key="1">
    <citation type="submission" date="2022-11" db="UniProtKB">
        <authorList>
            <consortium name="WormBaseParasite"/>
        </authorList>
    </citation>
    <scope>IDENTIFICATION</scope>
</reference>